<dbReference type="OrthoDB" id="1793352at2"/>
<proteinExistence type="predicted"/>
<dbReference type="RefSeq" id="WP_073028336.1">
    <property type="nucleotide sequence ID" value="NZ_FQXJ01000004.1"/>
</dbReference>
<dbReference type="EMBL" id="FQXJ01000004">
    <property type="protein sequence ID" value="SHH64348.1"/>
    <property type="molecule type" value="Genomic_DNA"/>
</dbReference>
<sequence>MVWPRRKIQLVASSAAPGIGGVRAVLKGIQLDFSEVEPTKEDLSQEFAGDWIELPFELNPNSGPDKFSPVTELVYWPEKHEHDYWREKALAQGIEQQSVQSLIHSLFEDELIIWVSEPTVLIEERPLLAHILNEAGFEPTVLWPTVDGRWQCERKQGLHWLIPESWLEGLMEKSSLGRESAWDEGKEKASWVVRENRIDFYRSQDGQKFAGHLPRWPKLSEEQTAAQNIAMCIDLGVSWLDISLALSSIWKNIRMADNLRWNINDFGWNAGACGEELSAPSIEHMEDWWAR</sequence>
<evidence type="ECO:0000313" key="2">
    <source>
        <dbReference type="Proteomes" id="UP000183954"/>
    </source>
</evidence>
<dbReference type="STRING" id="1121420.SAMN02746098_01011"/>
<protein>
    <submittedName>
        <fullName evidence="1">Uncharacterized protein</fullName>
    </submittedName>
</protein>
<accession>A0A1M5UNA2</accession>
<dbReference type="AlphaFoldDB" id="A0A1M5UNA2"/>
<organism evidence="1 2">
    <name type="scientific">Desulfosporosinus lacus DSM 15449</name>
    <dbReference type="NCBI Taxonomy" id="1121420"/>
    <lineage>
        <taxon>Bacteria</taxon>
        <taxon>Bacillati</taxon>
        <taxon>Bacillota</taxon>
        <taxon>Clostridia</taxon>
        <taxon>Eubacteriales</taxon>
        <taxon>Desulfitobacteriaceae</taxon>
        <taxon>Desulfosporosinus</taxon>
    </lineage>
</organism>
<name>A0A1M5UNA2_9FIRM</name>
<gene>
    <name evidence="1" type="ORF">SAMN02746098_01011</name>
</gene>
<reference evidence="2" key="1">
    <citation type="submission" date="2016-11" db="EMBL/GenBank/DDBJ databases">
        <authorList>
            <person name="Varghese N."/>
            <person name="Submissions S."/>
        </authorList>
    </citation>
    <scope>NUCLEOTIDE SEQUENCE [LARGE SCALE GENOMIC DNA]</scope>
    <source>
        <strain evidence="2">DSM 15449</strain>
    </source>
</reference>
<keyword evidence="2" id="KW-1185">Reference proteome</keyword>
<dbReference type="Proteomes" id="UP000183954">
    <property type="component" value="Unassembled WGS sequence"/>
</dbReference>
<evidence type="ECO:0000313" key="1">
    <source>
        <dbReference type="EMBL" id="SHH64348.1"/>
    </source>
</evidence>